<organism evidence="5 6">
    <name type="scientific">Thermaerobacter marianensis (strain ATCC 700841 / DSM 12885 / JCM 10246 / 7p75a)</name>
    <dbReference type="NCBI Taxonomy" id="644966"/>
    <lineage>
        <taxon>Bacteria</taxon>
        <taxon>Bacillati</taxon>
        <taxon>Bacillota</taxon>
        <taxon>Clostridia</taxon>
        <taxon>Eubacteriales</taxon>
        <taxon>Clostridiales Family XVII. Incertae Sedis</taxon>
        <taxon>Thermaerobacter</taxon>
    </lineage>
</organism>
<feature type="domain" description="EamA" evidence="4">
    <location>
        <begin position="104"/>
        <end position="182"/>
    </location>
</feature>
<dbReference type="Pfam" id="PF00892">
    <property type="entry name" value="EamA"/>
    <property type="match status" value="2"/>
</dbReference>
<feature type="compositionally biased region" description="Low complexity" evidence="2">
    <location>
        <begin position="83"/>
        <end position="93"/>
    </location>
</feature>
<dbReference type="SUPFAM" id="SSF103481">
    <property type="entry name" value="Multidrug resistance efflux transporter EmrE"/>
    <property type="match status" value="2"/>
</dbReference>
<dbReference type="EMBL" id="CP002344">
    <property type="protein sequence ID" value="ADU50249.1"/>
    <property type="molecule type" value="Genomic_DNA"/>
</dbReference>
<accession>E6SL47</accession>
<feature type="transmembrane region" description="Helical" evidence="3">
    <location>
        <begin position="279"/>
        <end position="300"/>
    </location>
</feature>
<dbReference type="Gene3D" id="1.10.3730.20">
    <property type="match status" value="2"/>
</dbReference>
<gene>
    <name evidence="5" type="ordered locus">Tmar_0124</name>
</gene>
<evidence type="ECO:0000256" key="3">
    <source>
        <dbReference type="SAM" id="Phobius"/>
    </source>
</evidence>
<feature type="transmembrane region" description="Helical" evidence="3">
    <location>
        <begin position="247"/>
        <end position="267"/>
    </location>
</feature>
<dbReference type="Proteomes" id="UP000008915">
    <property type="component" value="Chromosome"/>
</dbReference>
<name>E6SL47_THEM7</name>
<protein>
    <recommendedName>
        <fullName evidence="4">EamA domain-containing protein</fullName>
    </recommendedName>
</protein>
<feature type="compositionally biased region" description="Low complexity" evidence="2">
    <location>
        <begin position="422"/>
        <end position="435"/>
    </location>
</feature>
<feature type="transmembrane region" description="Helical" evidence="3">
    <location>
        <begin position="167"/>
        <end position="185"/>
    </location>
</feature>
<evidence type="ECO:0000256" key="2">
    <source>
        <dbReference type="SAM" id="MobiDB-lite"/>
    </source>
</evidence>
<evidence type="ECO:0000259" key="4">
    <source>
        <dbReference type="Pfam" id="PF00892"/>
    </source>
</evidence>
<feature type="transmembrane region" description="Helical" evidence="3">
    <location>
        <begin position="368"/>
        <end position="386"/>
    </location>
</feature>
<feature type="transmembrane region" description="Helical" evidence="3">
    <location>
        <begin position="343"/>
        <end position="362"/>
    </location>
</feature>
<feature type="transmembrane region" description="Helical" evidence="3">
    <location>
        <begin position="137"/>
        <end position="155"/>
    </location>
</feature>
<dbReference type="KEGG" id="tmr:Tmar_0124"/>
<dbReference type="InterPro" id="IPR037185">
    <property type="entry name" value="EmrE-like"/>
</dbReference>
<feature type="transmembrane region" description="Helical" evidence="3">
    <location>
        <begin position="312"/>
        <end position="331"/>
    </location>
</feature>
<evidence type="ECO:0000313" key="5">
    <source>
        <dbReference type="EMBL" id="ADU50249.1"/>
    </source>
</evidence>
<dbReference type="PANTHER" id="PTHR12715">
    <property type="entry name" value="TRANSPORTER, DRUG/METABOLITE EXPORTER FAMILY"/>
    <property type="match status" value="1"/>
</dbReference>
<feature type="transmembrane region" description="Helical" evidence="3">
    <location>
        <begin position="34"/>
        <end position="53"/>
    </location>
</feature>
<dbReference type="InterPro" id="IPR052756">
    <property type="entry name" value="Alkyne_AA_exporter"/>
</dbReference>
<keyword evidence="6" id="KW-1185">Reference proteome</keyword>
<dbReference type="HOGENOM" id="CLU_616668_0_0_9"/>
<feature type="compositionally biased region" description="Low complexity" evidence="2">
    <location>
        <begin position="386"/>
        <end position="397"/>
    </location>
</feature>
<dbReference type="OrthoDB" id="9799821at2"/>
<dbReference type="AlphaFoldDB" id="E6SL47"/>
<dbReference type="RefSeq" id="WP_013494554.1">
    <property type="nucleotide sequence ID" value="NC_014831.1"/>
</dbReference>
<feature type="region of interest" description="Disordered" evidence="2">
    <location>
        <begin position="386"/>
        <end position="444"/>
    </location>
</feature>
<keyword evidence="3" id="KW-0472">Membrane</keyword>
<sequence length="444" mass="44818">MDGRTLALAGLTLVFWSSAFTVIRAGLAYWSPGQLALVRFLVASVALAVGIGLQHAARRRGQRAGACRGRGLRPDRVRWAAPGKPAAAANGRPGPHGPHDARRRLPLRDAGRFLVLGATGIFLYHTGLNWGETRVPAGTASLLVATAPALTALLSRLWLGERLAPRAWLGLALSFTGVAIISWAASTGPVSPAGMAGAVKPLSASGPAGLAAQTVPGDGAGGGPMGSLQAGISAAAGFGSPGAPAGWAGPAAVGGAALATSAFFVLQRPLASRYGSLELTAFYTWAGTLLLALAFGPGLVADLQAGRIPPAAWIPALYLGLFPSALAYWAWSAALARDSAARVASLLNLNPLLAVATAWIALGERPSWVELAGGAVALAGVLLVQGRPPTPQGQRPGSFRRQDPPPVPVAAEPAPPTPPAAVPVEPGGSPAGPGDRPSPRPGGR</sequence>
<reference evidence="6" key="2">
    <citation type="journal article" date="2010" name="Stand. Genomic Sci.">
        <title>Complete genome sequence of Thermaerobacter marianensis type strain (7p75aT).</title>
        <authorList>
            <person name="Han C."/>
            <person name="Gu W."/>
            <person name="Zhang X."/>
            <person name="Lapidus A."/>
            <person name="Nolan M."/>
            <person name="Copeland A."/>
            <person name="Lucas S."/>
            <person name="Glavina Del Rio T."/>
            <person name="Tice H."/>
            <person name="Cheng J."/>
            <person name="Tapia R."/>
            <person name="Goodwin L."/>
            <person name="Pitluck S."/>
            <person name="Pagani I."/>
            <person name="Ivanova N."/>
            <person name="Mavromatis K."/>
            <person name="Mikhailova N."/>
            <person name="Pati A."/>
            <person name="Chen A."/>
            <person name="Palaniappan K."/>
            <person name="Land M."/>
            <person name="Hauser L."/>
            <person name="Chang Y."/>
            <person name="Jeffries C."/>
            <person name="Schneider S."/>
            <person name="Rohde M."/>
            <person name="Goker M."/>
            <person name="Pukall R."/>
            <person name="Woyke T."/>
            <person name="Bristow J."/>
            <person name="Eisen J."/>
            <person name="Markowitz V."/>
            <person name="Hugenholtz P."/>
            <person name="Kyrpides N."/>
            <person name="Klenk H."/>
            <person name="Detter J."/>
        </authorList>
    </citation>
    <scope>NUCLEOTIDE SEQUENCE [LARGE SCALE GENOMIC DNA]</scope>
    <source>
        <strain evidence="6">ATCC 700841 / DSM 12885 / JCM 10246 / 7p75a</strain>
    </source>
</reference>
<keyword evidence="3" id="KW-1133">Transmembrane helix</keyword>
<feature type="region of interest" description="Disordered" evidence="2">
    <location>
        <begin position="83"/>
        <end position="102"/>
    </location>
</feature>
<evidence type="ECO:0000313" key="6">
    <source>
        <dbReference type="Proteomes" id="UP000008915"/>
    </source>
</evidence>
<dbReference type="InterPro" id="IPR000620">
    <property type="entry name" value="EamA_dom"/>
</dbReference>
<proteinExistence type="inferred from homology"/>
<evidence type="ECO:0000256" key="1">
    <source>
        <dbReference type="ARBA" id="ARBA00007362"/>
    </source>
</evidence>
<keyword evidence="3" id="KW-0812">Transmembrane</keyword>
<dbReference type="PANTHER" id="PTHR12715:SF4">
    <property type="entry name" value="EAMA DOMAIN-CONTAINING PROTEIN"/>
    <property type="match status" value="1"/>
</dbReference>
<feature type="transmembrane region" description="Helical" evidence="3">
    <location>
        <begin position="113"/>
        <end position="131"/>
    </location>
</feature>
<dbReference type="GO" id="GO:0016020">
    <property type="term" value="C:membrane"/>
    <property type="evidence" value="ECO:0007669"/>
    <property type="project" value="InterPro"/>
</dbReference>
<dbReference type="eggNOG" id="COG0697">
    <property type="taxonomic scope" value="Bacteria"/>
</dbReference>
<feature type="domain" description="EamA" evidence="4">
    <location>
        <begin position="255"/>
        <end position="384"/>
    </location>
</feature>
<reference evidence="5 6" key="1">
    <citation type="journal article" date="2010" name="Stand. Genomic Sci.">
        <title>Complete genome sequence of Thermaerobacter marianensis type strain (7p75a).</title>
        <authorList>
            <person name="Han C."/>
            <person name="Gu W."/>
            <person name="Zhang X."/>
            <person name="Lapidus A."/>
            <person name="Nolan M."/>
            <person name="Copeland A."/>
            <person name="Lucas S."/>
            <person name="Del Rio T.G."/>
            <person name="Tice H."/>
            <person name="Cheng J.F."/>
            <person name="Tapia R."/>
            <person name="Goodwin L."/>
            <person name="Pitluck S."/>
            <person name="Pagani I."/>
            <person name="Ivanova N."/>
            <person name="Mavromatis K."/>
            <person name="Mikhailova N."/>
            <person name="Pati A."/>
            <person name="Chen A."/>
            <person name="Palaniappan K."/>
            <person name="Land M."/>
            <person name="Hauser L."/>
            <person name="Chang Y.J."/>
            <person name="Jeffries C.D."/>
            <person name="Schneider S."/>
            <person name="Rohde M."/>
            <person name="Goker M."/>
            <person name="Pukall R."/>
            <person name="Woyke T."/>
            <person name="Bristow J."/>
            <person name="Eisen J.A."/>
            <person name="Markowitz V."/>
            <person name="Hugenholtz P."/>
            <person name="Kyrpides N.C."/>
            <person name="Klenk H.P."/>
            <person name="Detter J.C."/>
        </authorList>
    </citation>
    <scope>NUCLEOTIDE SEQUENCE [LARGE SCALE GENOMIC DNA]</scope>
    <source>
        <strain evidence="6">ATCC 700841 / DSM 12885 / JCM 10246 / 7p75a</strain>
    </source>
</reference>
<feature type="compositionally biased region" description="Pro residues" evidence="2">
    <location>
        <begin position="404"/>
        <end position="421"/>
    </location>
</feature>
<comment type="similarity">
    <text evidence="1">Belongs to the EamA transporter family.</text>
</comment>